<evidence type="ECO:0000313" key="2">
    <source>
        <dbReference type="EMBL" id="GMI33949.1"/>
    </source>
</evidence>
<accession>A0ABQ6MUZ8</accession>
<sequence>MPQCPQTIQGKRCEWRSHMLLEALDELVTLHSTLDGPAVAVIGHSMGGLGAYMYAAKFPGRVRAMVAVCGGGHPMFAARLASPLPLWFFHAANDNCVAVEETDAVVEAIRAARAGTSGAVRYTRYAVSNLTCATEAFVGHNSWDLAYREPELVPWLLAAPPHP</sequence>
<organism evidence="2 3">
    <name type="scientific">Tetraparma gracilis</name>
    <dbReference type="NCBI Taxonomy" id="2962635"/>
    <lineage>
        <taxon>Eukaryota</taxon>
        <taxon>Sar</taxon>
        <taxon>Stramenopiles</taxon>
        <taxon>Ochrophyta</taxon>
        <taxon>Bolidophyceae</taxon>
        <taxon>Parmales</taxon>
        <taxon>Triparmaceae</taxon>
        <taxon>Tetraparma</taxon>
    </lineage>
</organism>
<protein>
    <recommendedName>
        <fullName evidence="1">AB hydrolase-1 domain-containing protein</fullName>
    </recommendedName>
</protein>
<reference evidence="2 3" key="1">
    <citation type="journal article" date="2023" name="Commun. Biol.">
        <title>Genome analysis of Parmales, the sister group of diatoms, reveals the evolutionary specialization of diatoms from phago-mixotrophs to photoautotrophs.</title>
        <authorList>
            <person name="Ban H."/>
            <person name="Sato S."/>
            <person name="Yoshikawa S."/>
            <person name="Yamada K."/>
            <person name="Nakamura Y."/>
            <person name="Ichinomiya M."/>
            <person name="Sato N."/>
            <person name="Blanc-Mathieu R."/>
            <person name="Endo H."/>
            <person name="Kuwata A."/>
            <person name="Ogata H."/>
        </authorList>
    </citation>
    <scope>NUCLEOTIDE SEQUENCE [LARGE SCALE GENOMIC DNA]</scope>
</reference>
<dbReference type="InterPro" id="IPR000073">
    <property type="entry name" value="AB_hydrolase_1"/>
</dbReference>
<gene>
    <name evidence="2" type="ORF">TeGR_g9217</name>
</gene>
<keyword evidence="3" id="KW-1185">Reference proteome</keyword>
<dbReference type="Gene3D" id="3.40.50.1820">
    <property type="entry name" value="alpha/beta hydrolase"/>
    <property type="match status" value="1"/>
</dbReference>
<evidence type="ECO:0000259" key="1">
    <source>
        <dbReference type="Pfam" id="PF00561"/>
    </source>
</evidence>
<dbReference type="Pfam" id="PF00561">
    <property type="entry name" value="Abhydrolase_1"/>
    <property type="match status" value="1"/>
</dbReference>
<dbReference type="Proteomes" id="UP001165060">
    <property type="component" value="Unassembled WGS sequence"/>
</dbReference>
<comment type="caution">
    <text evidence="2">The sequence shown here is derived from an EMBL/GenBank/DDBJ whole genome shotgun (WGS) entry which is preliminary data.</text>
</comment>
<dbReference type="InterPro" id="IPR029058">
    <property type="entry name" value="AB_hydrolase_fold"/>
</dbReference>
<feature type="domain" description="AB hydrolase-1" evidence="1">
    <location>
        <begin position="4"/>
        <end position="97"/>
    </location>
</feature>
<dbReference type="SUPFAM" id="SSF53474">
    <property type="entry name" value="alpha/beta-Hydrolases"/>
    <property type="match status" value="1"/>
</dbReference>
<evidence type="ECO:0000313" key="3">
    <source>
        <dbReference type="Proteomes" id="UP001165060"/>
    </source>
</evidence>
<proteinExistence type="predicted"/>
<name>A0ABQ6MUZ8_9STRA</name>
<dbReference type="EMBL" id="BRYB01001800">
    <property type="protein sequence ID" value="GMI33949.1"/>
    <property type="molecule type" value="Genomic_DNA"/>
</dbReference>